<evidence type="ECO:0000313" key="5">
    <source>
        <dbReference type="Proteomes" id="UP000035009"/>
    </source>
</evidence>
<sequence length="246" mass="25835">MSTLLDDRKTGPERSAGVGARTEKARGERRPRRTRGTATVERANRSKAAQRALDRRERRIGPVGPSGGITSRRIAGVPLVFPVLLLIVGALGLTLYLTTKSAQDSYALDALRSENQSLSDRRDDLQRTFDKADAAPELAAKAAEQGMVPADGALQVTVGESGSKKVRGTATPADGKPLPALNPEPNPVAKIDADKVDDSQGLGTTGTTLTEPTSTDRATAPTSSTPAPNVVPRSAATPRPNTARAR</sequence>
<dbReference type="AlphaFoldDB" id="M3VA91"/>
<accession>M3VA91</accession>
<evidence type="ECO:0000256" key="1">
    <source>
        <dbReference type="SAM" id="Coils"/>
    </source>
</evidence>
<organism evidence="4 5">
    <name type="scientific">Gordonia malaquae NBRC 108250</name>
    <dbReference type="NCBI Taxonomy" id="1223542"/>
    <lineage>
        <taxon>Bacteria</taxon>
        <taxon>Bacillati</taxon>
        <taxon>Actinomycetota</taxon>
        <taxon>Actinomycetes</taxon>
        <taxon>Mycobacteriales</taxon>
        <taxon>Gordoniaceae</taxon>
        <taxon>Gordonia</taxon>
    </lineage>
</organism>
<proteinExistence type="predicted"/>
<dbReference type="STRING" id="410332.SAMN04488550_2753"/>
<feature type="compositionally biased region" description="Basic and acidic residues" evidence="2">
    <location>
        <begin position="1"/>
        <end position="12"/>
    </location>
</feature>
<feature type="compositionally biased region" description="Polar residues" evidence="2">
    <location>
        <begin position="211"/>
        <end position="227"/>
    </location>
</feature>
<comment type="caution">
    <text evidence="4">The sequence shown here is derived from an EMBL/GenBank/DDBJ whole genome shotgun (WGS) entry which is preliminary data.</text>
</comment>
<evidence type="ECO:0000256" key="3">
    <source>
        <dbReference type="SAM" id="Phobius"/>
    </source>
</evidence>
<evidence type="ECO:0000256" key="2">
    <source>
        <dbReference type="SAM" id="MobiDB-lite"/>
    </source>
</evidence>
<protein>
    <recommendedName>
        <fullName evidence="6">Cell division protein FtsL</fullName>
    </recommendedName>
</protein>
<evidence type="ECO:0000313" key="4">
    <source>
        <dbReference type="EMBL" id="GAC78633.1"/>
    </source>
</evidence>
<dbReference type="EMBL" id="BAOP01000004">
    <property type="protein sequence ID" value="GAC78633.1"/>
    <property type="molecule type" value="Genomic_DNA"/>
</dbReference>
<reference evidence="4 5" key="1">
    <citation type="submission" date="2013-02" db="EMBL/GenBank/DDBJ databases">
        <title>Whole genome shotgun sequence of Gordonia malaquae NBRC 108250.</title>
        <authorList>
            <person name="Yoshida I."/>
            <person name="Hosoyama A."/>
            <person name="Tsuchikane K."/>
            <person name="Ando Y."/>
            <person name="Baba S."/>
            <person name="Ohji S."/>
            <person name="Hamada M."/>
            <person name="Tamura T."/>
            <person name="Yamazoe A."/>
            <person name="Yamazaki S."/>
            <person name="Fujita N."/>
        </authorList>
    </citation>
    <scope>NUCLEOTIDE SEQUENCE [LARGE SCALE GENOMIC DNA]</scope>
    <source>
        <strain evidence="4 5">NBRC 108250</strain>
    </source>
</reference>
<feature type="transmembrane region" description="Helical" evidence="3">
    <location>
        <begin position="79"/>
        <end position="97"/>
    </location>
</feature>
<keyword evidence="3" id="KW-0812">Transmembrane</keyword>
<keyword evidence="3" id="KW-1133">Transmembrane helix</keyword>
<feature type="compositionally biased region" description="Low complexity" evidence="2">
    <location>
        <begin position="232"/>
        <end position="246"/>
    </location>
</feature>
<feature type="coiled-coil region" evidence="1">
    <location>
        <begin position="108"/>
        <end position="135"/>
    </location>
</feature>
<feature type="compositionally biased region" description="Low complexity" evidence="2">
    <location>
        <begin position="201"/>
        <end position="210"/>
    </location>
</feature>
<gene>
    <name evidence="4" type="ORF">GM1_004_00780</name>
</gene>
<dbReference type="OrthoDB" id="4555900at2"/>
<keyword evidence="5" id="KW-1185">Reference proteome</keyword>
<dbReference type="RefSeq" id="WP_008376754.1">
    <property type="nucleotide sequence ID" value="NZ_BAOP01000004.1"/>
</dbReference>
<feature type="region of interest" description="Disordered" evidence="2">
    <location>
        <begin position="1"/>
        <end position="68"/>
    </location>
</feature>
<name>M3VA91_GORML</name>
<dbReference type="Proteomes" id="UP000035009">
    <property type="component" value="Unassembled WGS sequence"/>
</dbReference>
<evidence type="ECO:0008006" key="6">
    <source>
        <dbReference type="Google" id="ProtNLM"/>
    </source>
</evidence>
<keyword evidence="3" id="KW-0472">Membrane</keyword>
<dbReference type="eggNOG" id="COG2919">
    <property type="taxonomic scope" value="Bacteria"/>
</dbReference>
<feature type="region of interest" description="Disordered" evidence="2">
    <location>
        <begin position="156"/>
        <end position="246"/>
    </location>
</feature>
<keyword evidence="1" id="KW-0175">Coiled coil</keyword>